<evidence type="ECO:0000313" key="1">
    <source>
        <dbReference type="EMBL" id="WAR23675.1"/>
    </source>
</evidence>
<keyword evidence="2" id="KW-1185">Reference proteome</keyword>
<reference evidence="1" key="1">
    <citation type="submission" date="2022-11" db="EMBL/GenBank/DDBJ databases">
        <title>Centuries of genome instability and evolution in soft-shell clam transmissible cancer (bioRxiv).</title>
        <authorList>
            <person name="Hart S.F.M."/>
            <person name="Yonemitsu M.A."/>
            <person name="Giersch R.M."/>
            <person name="Beal B.F."/>
            <person name="Arriagada G."/>
            <person name="Davis B.W."/>
            <person name="Ostrander E.A."/>
            <person name="Goff S.P."/>
            <person name="Metzger M.J."/>
        </authorList>
    </citation>
    <scope>NUCLEOTIDE SEQUENCE</scope>
    <source>
        <strain evidence="1">MELC-2E11</strain>
        <tissue evidence="1">Siphon/mantle</tissue>
    </source>
</reference>
<accession>A0ABY7FN94</accession>
<dbReference type="Proteomes" id="UP001164746">
    <property type="component" value="Chromosome 13"/>
</dbReference>
<dbReference type="EMBL" id="CP111024">
    <property type="protein sequence ID" value="WAR23675.1"/>
    <property type="molecule type" value="Genomic_DNA"/>
</dbReference>
<sequence length="80" mass="9005">MTTGAVLECTGRSPVQPGQQWNVKYNRDSNETLSEMTRSLNINDDIVLRHNLESNASTCIDPLVHLYTHVLQNQLTTAHL</sequence>
<proteinExistence type="predicted"/>
<evidence type="ECO:0000313" key="2">
    <source>
        <dbReference type="Proteomes" id="UP001164746"/>
    </source>
</evidence>
<organism evidence="1 2">
    <name type="scientific">Mya arenaria</name>
    <name type="common">Soft-shell clam</name>
    <dbReference type="NCBI Taxonomy" id="6604"/>
    <lineage>
        <taxon>Eukaryota</taxon>
        <taxon>Metazoa</taxon>
        <taxon>Spiralia</taxon>
        <taxon>Lophotrochozoa</taxon>
        <taxon>Mollusca</taxon>
        <taxon>Bivalvia</taxon>
        <taxon>Autobranchia</taxon>
        <taxon>Heteroconchia</taxon>
        <taxon>Euheterodonta</taxon>
        <taxon>Imparidentia</taxon>
        <taxon>Neoheterodontei</taxon>
        <taxon>Myida</taxon>
        <taxon>Myoidea</taxon>
        <taxon>Myidae</taxon>
        <taxon>Mya</taxon>
    </lineage>
</organism>
<gene>
    <name evidence="1" type="ORF">MAR_037344</name>
</gene>
<name>A0ABY7FN94_MYAAR</name>
<protein>
    <submittedName>
        <fullName evidence="1">Uncharacterized protein</fullName>
    </submittedName>
</protein>